<keyword evidence="3" id="KW-1185">Reference proteome</keyword>
<dbReference type="RefSeq" id="WP_041097763.1">
    <property type="nucleotide sequence ID" value="NZ_AP012547.1"/>
</dbReference>
<dbReference type="InterPro" id="IPR052340">
    <property type="entry name" value="RNase_Y/CdgJ"/>
</dbReference>
<evidence type="ECO:0000313" key="2">
    <source>
        <dbReference type="EMBL" id="BAO28946.1"/>
    </source>
</evidence>
<dbReference type="EMBL" id="AP012547">
    <property type="protein sequence ID" value="BAO28946.1"/>
    <property type="molecule type" value="Genomic_DNA"/>
</dbReference>
<evidence type="ECO:0000259" key="1">
    <source>
        <dbReference type="PROSITE" id="PS51833"/>
    </source>
</evidence>
<dbReference type="AlphaFoldDB" id="W0SD22"/>
<dbReference type="Pfam" id="PF08668">
    <property type="entry name" value="HDOD"/>
    <property type="match status" value="1"/>
</dbReference>
<dbReference type="STRING" id="1223802.SUTH_01146"/>
<dbReference type="Gene3D" id="1.10.3210.10">
    <property type="entry name" value="Hypothetical protein af1432"/>
    <property type="match status" value="1"/>
</dbReference>
<accession>W0SD22</accession>
<reference evidence="2 3" key="1">
    <citation type="journal article" date="2014" name="Syst. Appl. Microbiol.">
        <title>Complete genomes of freshwater sulfur oxidizers Sulfuricella denitrificans skB26 and Sulfuritalea hydrogenivorans sk43H: genetic insights into the sulfur oxidation pathway of betaproteobacteria.</title>
        <authorList>
            <person name="Watanabe T."/>
            <person name="Kojima H."/>
            <person name="Fukui M."/>
        </authorList>
    </citation>
    <scope>NUCLEOTIDE SEQUENCE [LARGE SCALE GENOMIC DNA]</scope>
    <source>
        <strain evidence="2">DSM22779</strain>
    </source>
</reference>
<gene>
    <name evidence="2" type="ORF">SUTH_01146</name>
</gene>
<dbReference type="PANTHER" id="PTHR33525">
    <property type="match status" value="1"/>
</dbReference>
<evidence type="ECO:0000313" key="3">
    <source>
        <dbReference type="Proteomes" id="UP000031637"/>
    </source>
</evidence>
<sequence length="281" mass="29908">MNVQEILAQLAAGAHKGDVIFPTTAEMALKVQRVLDDLDCSVEQLARLVQADPLLAARVVAVANSVVYNRSGRNIADIKSAVSRLGFKTLRVLAASVVVRQMEGMAKTPQHRELAIRLWERTAHVAALSNVIARRVTHQDPDTAFFAGIVHEVGGFYLIARAGDFPGLLEGGDGSLIAWAEGGAAEVGRAVLQRLGVPTAVMEAMEGLWDGYMAIPPKSLSDTLLLASQLAPVESPLAQLAGNAREGTRIDLDVSLDQEMLSSILKESAEDVASLIGALRS</sequence>
<dbReference type="KEGG" id="shd:SUTH_01146"/>
<name>W0SD22_9PROT</name>
<feature type="domain" description="HDOD" evidence="1">
    <location>
        <begin position="21"/>
        <end position="211"/>
    </location>
</feature>
<dbReference type="Proteomes" id="UP000031637">
    <property type="component" value="Chromosome"/>
</dbReference>
<organism evidence="2 3">
    <name type="scientific">Sulfuritalea hydrogenivorans sk43H</name>
    <dbReference type="NCBI Taxonomy" id="1223802"/>
    <lineage>
        <taxon>Bacteria</taxon>
        <taxon>Pseudomonadati</taxon>
        <taxon>Pseudomonadota</taxon>
        <taxon>Betaproteobacteria</taxon>
        <taxon>Nitrosomonadales</taxon>
        <taxon>Sterolibacteriaceae</taxon>
        <taxon>Sulfuritalea</taxon>
    </lineage>
</organism>
<dbReference type="PANTHER" id="PTHR33525:SF3">
    <property type="entry name" value="RIBONUCLEASE Y"/>
    <property type="match status" value="1"/>
</dbReference>
<dbReference type="SUPFAM" id="SSF109604">
    <property type="entry name" value="HD-domain/PDEase-like"/>
    <property type="match status" value="1"/>
</dbReference>
<dbReference type="PROSITE" id="PS51833">
    <property type="entry name" value="HDOD"/>
    <property type="match status" value="1"/>
</dbReference>
<proteinExistence type="predicted"/>
<dbReference type="InterPro" id="IPR013976">
    <property type="entry name" value="HDOD"/>
</dbReference>
<dbReference type="HOGENOM" id="CLU_048246_1_1_4"/>
<protein>
    <submittedName>
        <fullName evidence="2">Signal transduction protein</fullName>
    </submittedName>
</protein>